<dbReference type="AlphaFoldDB" id="A0A8S9FYH0"/>
<evidence type="ECO:0000313" key="2">
    <source>
        <dbReference type="EMBL" id="KAF2535802.1"/>
    </source>
</evidence>
<dbReference type="EMBL" id="QGKW02002228">
    <property type="protein sequence ID" value="KAF2535802.1"/>
    <property type="molecule type" value="Genomic_DNA"/>
</dbReference>
<evidence type="ECO:0000256" key="1">
    <source>
        <dbReference type="SAM" id="MobiDB-lite"/>
    </source>
</evidence>
<proteinExistence type="predicted"/>
<protein>
    <submittedName>
        <fullName evidence="2">Uncharacterized protein</fullName>
    </submittedName>
</protein>
<comment type="caution">
    <text evidence="2">The sequence shown here is derived from an EMBL/GenBank/DDBJ whole genome shotgun (WGS) entry which is preliminary data.</text>
</comment>
<accession>A0A8S9FYH0</accession>
<reference evidence="2" key="1">
    <citation type="submission" date="2019-12" db="EMBL/GenBank/DDBJ databases">
        <title>Genome sequencing and annotation of Brassica cretica.</title>
        <authorList>
            <person name="Studholme D.J."/>
            <person name="Sarris P.F."/>
        </authorList>
    </citation>
    <scope>NUCLEOTIDE SEQUENCE</scope>
    <source>
        <strain evidence="2">PFS-001/15</strain>
        <tissue evidence="2">Leaf</tissue>
    </source>
</reference>
<organism evidence="2 3">
    <name type="scientific">Brassica cretica</name>
    <name type="common">Mustard</name>
    <dbReference type="NCBI Taxonomy" id="69181"/>
    <lineage>
        <taxon>Eukaryota</taxon>
        <taxon>Viridiplantae</taxon>
        <taxon>Streptophyta</taxon>
        <taxon>Embryophyta</taxon>
        <taxon>Tracheophyta</taxon>
        <taxon>Spermatophyta</taxon>
        <taxon>Magnoliopsida</taxon>
        <taxon>eudicotyledons</taxon>
        <taxon>Gunneridae</taxon>
        <taxon>Pentapetalae</taxon>
        <taxon>rosids</taxon>
        <taxon>malvids</taxon>
        <taxon>Brassicales</taxon>
        <taxon>Brassicaceae</taxon>
        <taxon>Brassiceae</taxon>
        <taxon>Brassica</taxon>
    </lineage>
</organism>
<sequence length="125" mass="13914">MILKTRGATGETKYIDTVCCKPVNSLHLDDFNLVTDMALCHHLCRLYVESDLNALSQNVGEPFGVDFPDSGDLKLPCLSEFIAKLGIIGNNSREIYGDPMENNNRKSDDGRGEEDGEDDRRSEMT</sequence>
<gene>
    <name evidence="2" type="ORF">F2Q68_00020508</name>
</gene>
<evidence type="ECO:0000313" key="3">
    <source>
        <dbReference type="Proteomes" id="UP000712281"/>
    </source>
</evidence>
<feature type="region of interest" description="Disordered" evidence="1">
    <location>
        <begin position="92"/>
        <end position="125"/>
    </location>
</feature>
<name>A0A8S9FYH0_BRACR</name>
<dbReference type="Proteomes" id="UP000712281">
    <property type="component" value="Unassembled WGS sequence"/>
</dbReference>